<dbReference type="EMBL" id="JACHVT010000014">
    <property type="protein sequence ID" value="MBB2988495.1"/>
    <property type="molecule type" value="Genomic_DNA"/>
</dbReference>
<name>A0A839Q2D6_9MICO</name>
<protein>
    <submittedName>
        <fullName evidence="1">Citrate lyase beta subunit</fullName>
    </submittedName>
</protein>
<sequence length="186" mass="20482">MLEPTDIIYRETCKDALVGAAAGMHRHRERILAVRIGATDLCSAYGLRRPRDLSIYDLHLVADVIGDIVIVFGCDDGTGYVVSGPVWECLSGTEQVWKPQLRTSPFEEHHARRFRQELNADNLEGLIREVDLDQGNRLTGKTVIHPTHVVAVHPLSVVTHEQCYGASEILDDESPAASSAANTGTR</sequence>
<keyword evidence="1" id="KW-0456">Lyase</keyword>
<dbReference type="InterPro" id="IPR039480">
    <property type="entry name" value="C-C_Bond_Lyase-like"/>
</dbReference>
<dbReference type="InterPro" id="IPR015813">
    <property type="entry name" value="Pyrv/PenolPyrv_kinase-like_dom"/>
</dbReference>
<gene>
    <name evidence="1" type="ORF">FHW14_003689</name>
</gene>
<evidence type="ECO:0000313" key="2">
    <source>
        <dbReference type="Proteomes" id="UP000590811"/>
    </source>
</evidence>
<accession>A0A839Q2D6</accession>
<evidence type="ECO:0000313" key="1">
    <source>
        <dbReference type="EMBL" id="MBB2988495.1"/>
    </source>
</evidence>
<dbReference type="GO" id="GO:0016829">
    <property type="term" value="F:lyase activity"/>
    <property type="evidence" value="ECO:0007669"/>
    <property type="project" value="UniProtKB-KW"/>
</dbReference>
<dbReference type="SUPFAM" id="SSF51621">
    <property type="entry name" value="Phosphoenolpyruvate/pyruvate domain"/>
    <property type="match status" value="1"/>
</dbReference>
<dbReference type="Proteomes" id="UP000590811">
    <property type="component" value="Unassembled WGS sequence"/>
</dbReference>
<proteinExistence type="predicted"/>
<dbReference type="Pfam" id="PF15617">
    <property type="entry name" value="C-C_Bond_Lyase"/>
    <property type="match status" value="1"/>
</dbReference>
<dbReference type="AlphaFoldDB" id="A0A839Q2D6"/>
<comment type="caution">
    <text evidence="1">The sequence shown here is derived from an EMBL/GenBank/DDBJ whole genome shotgun (WGS) entry which is preliminary data.</text>
</comment>
<organism evidence="1 2">
    <name type="scientific">Terracoccus luteus</name>
    <dbReference type="NCBI Taxonomy" id="53356"/>
    <lineage>
        <taxon>Bacteria</taxon>
        <taxon>Bacillati</taxon>
        <taxon>Actinomycetota</taxon>
        <taxon>Actinomycetes</taxon>
        <taxon>Micrococcales</taxon>
        <taxon>Intrasporangiaceae</taxon>
        <taxon>Terracoccus</taxon>
    </lineage>
</organism>
<reference evidence="1 2" key="1">
    <citation type="submission" date="2020-08" db="EMBL/GenBank/DDBJ databases">
        <title>Genomic Encyclopedia of Type Strains, Phase IV (KMG-V): Genome sequencing to study the core and pangenomes of soil and plant-associated prokaryotes.</title>
        <authorList>
            <person name="Whitman W."/>
        </authorList>
    </citation>
    <scope>NUCLEOTIDE SEQUENCE [LARGE SCALE GENOMIC DNA]</scope>
    <source>
        <strain evidence="1 2">B3ACCR2</strain>
    </source>
</reference>